<sequence length="157" mass="18312">MGSVLFHPNGLPCSRSTALSNSTLMFSWWYLYQIEDLRKILQYLTWLERLGGDPLPDLSARRVHVETWHPHISKLTTRFYPDEILEIHHWGGFPDSIILPNRAREVGSTALAIYMARLATPSRYFDLSQIFGRDLSTIGRICRWVQGWIYEHWGPLL</sequence>
<feature type="non-terminal residue" evidence="1">
    <location>
        <position position="157"/>
    </location>
</feature>
<dbReference type="OrthoDB" id="5978526at2759"/>
<organism evidence="2">
    <name type="scientific">Melampsora larici-populina (strain 98AG31 / pathotype 3-4-7)</name>
    <name type="common">Poplar leaf rust fungus</name>
    <dbReference type="NCBI Taxonomy" id="747676"/>
    <lineage>
        <taxon>Eukaryota</taxon>
        <taxon>Fungi</taxon>
        <taxon>Dikarya</taxon>
        <taxon>Basidiomycota</taxon>
        <taxon>Pucciniomycotina</taxon>
        <taxon>Pucciniomycetes</taxon>
        <taxon>Pucciniales</taxon>
        <taxon>Melampsoraceae</taxon>
        <taxon>Melampsora</taxon>
    </lineage>
</organism>
<gene>
    <name evidence="1" type="ORF">MELLADRAFT_56774</name>
</gene>
<keyword evidence="2" id="KW-1185">Reference proteome</keyword>
<protein>
    <submittedName>
        <fullName evidence="1">Uncharacterized protein</fullName>
    </submittedName>
</protein>
<proteinExistence type="predicted"/>
<dbReference type="RefSeq" id="XP_007412825.1">
    <property type="nucleotide sequence ID" value="XM_007412763.1"/>
</dbReference>
<name>F4RUA6_MELLP</name>
<dbReference type="GeneID" id="18929062"/>
<evidence type="ECO:0000313" key="1">
    <source>
        <dbReference type="EMBL" id="EGG04032.1"/>
    </source>
</evidence>
<accession>F4RUA6</accession>
<dbReference type="KEGG" id="mlr:MELLADRAFT_56774"/>
<dbReference type="VEuPathDB" id="FungiDB:MELLADRAFT_56774"/>
<dbReference type="EMBL" id="GL883121">
    <property type="protein sequence ID" value="EGG04032.1"/>
    <property type="molecule type" value="Genomic_DNA"/>
</dbReference>
<dbReference type="AlphaFoldDB" id="F4RUA6"/>
<dbReference type="GO" id="GO:0043565">
    <property type="term" value="F:sequence-specific DNA binding"/>
    <property type="evidence" value="ECO:0007669"/>
    <property type="project" value="InterPro"/>
</dbReference>
<evidence type="ECO:0000313" key="2">
    <source>
        <dbReference type="Proteomes" id="UP000001072"/>
    </source>
</evidence>
<reference evidence="2" key="1">
    <citation type="journal article" date="2011" name="Proc. Natl. Acad. Sci. U.S.A.">
        <title>Obligate biotrophy features unraveled by the genomic analysis of rust fungi.</title>
        <authorList>
            <person name="Duplessis S."/>
            <person name="Cuomo C.A."/>
            <person name="Lin Y.-C."/>
            <person name="Aerts A."/>
            <person name="Tisserant E."/>
            <person name="Veneault-Fourrey C."/>
            <person name="Joly D.L."/>
            <person name="Hacquard S."/>
            <person name="Amselem J."/>
            <person name="Cantarel B.L."/>
            <person name="Chiu R."/>
            <person name="Coutinho P.M."/>
            <person name="Feau N."/>
            <person name="Field M."/>
            <person name="Frey P."/>
            <person name="Gelhaye E."/>
            <person name="Goldberg J."/>
            <person name="Grabherr M.G."/>
            <person name="Kodira C.D."/>
            <person name="Kohler A."/>
            <person name="Kuees U."/>
            <person name="Lindquist E.A."/>
            <person name="Lucas S.M."/>
            <person name="Mago R."/>
            <person name="Mauceli E."/>
            <person name="Morin E."/>
            <person name="Murat C."/>
            <person name="Pangilinan J.L."/>
            <person name="Park R."/>
            <person name="Pearson M."/>
            <person name="Quesneville H."/>
            <person name="Rouhier N."/>
            <person name="Sakthikumar S."/>
            <person name="Salamov A.A."/>
            <person name="Schmutz J."/>
            <person name="Selles B."/>
            <person name="Shapiro H."/>
            <person name="Tanguay P."/>
            <person name="Tuskan G.A."/>
            <person name="Henrissat B."/>
            <person name="Van de Peer Y."/>
            <person name="Rouze P."/>
            <person name="Ellis J.G."/>
            <person name="Dodds P.N."/>
            <person name="Schein J.E."/>
            <person name="Zhong S."/>
            <person name="Hamelin R.C."/>
            <person name="Grigoriev I.V."/>
            <person name="Szabo L.J."/>
            <person name="Martin F."/>
        </authorList>
    </citation>
    <scope>NUCLEOTIDE SEQUENCE [LARGE SCALE GENOMIC DNA]</scope>
    <source>
        <strain evidence="2">98AG31 / pathotype 3-4-7</strain>
    </source>
</reference>
<dbReference type="HOGENOM" id="CLU_1682094_0_0_1"/>
<dbReference type="InParanoid" id="F4RUA6"/>
<dbReference type="SUPFAM" id="SSF48295">
    <property type="entry name" value="TrpR-like"/>
    <property type="match status" value="1"/>
</dbReference>
<dbReference type="Proteomes" id="UP000001072">
    <property type="component" value="Unassembled WGS sequence"/>
</dbReference>
<dbReference type="InterPro" id="IPR010921">
    <property type="entry name" value="Trp_repressor/repl_initiator"/>
</dbReference>